<dbReference type="OrthoDB" id="6489266at2759"/>
<dbReference type="Gene3D" id="1.10.510.10">
    <property type="entry name" value="Transferase(Phosphotransferase) domain 1"/>
    <property type="match status" value="1"/>
</dbReference>
<proteinExistence type="predicted"/>
<dbReference type="PANTHER" id="PTHR11909">
    <property type="entry name" value="CASEIN KINASE-RELATED"/>
    <property type="match status" value="1"/>
</dbReference>
<comment type="caution">
    <text evidence="1">The sequence shown here is derived from an EMBL/GenBank/DDBJ whole genome shotgun (WGS) entry which is preliminary data.</text>
</comment>
<reference evidence="1 2" key="1">
    <citation type="journal article" date="2015" name="Parasit. Vectors">
        <title>Draft genome of the scabies mite.</title>
        <authorList>
            <person name="Rider S.D.Jr."/>
            <person name="Morgan M.S."/>
            <person name="Arlian L.G."/>
        </authorList>
    </citation>
    <scope>NUCLEOTIDE SEQUENCE [LARGE SCALE GENOMIC DNA]</scope>
    <source>
        <strain evidence="1">Arlian Lab</strain>
    </source>
</reference>
<dbReference type="Proteomes" id="UP000616769">
    <property type="component" value="Unassembled WGS sequence"/>
</dbReference>
<keyword evidence="1" id="KW-0808">Transferase</keyword>
<dbReference type="InterPro" id="IPR000719">
    <property type="entry name" value="Prot_kinase_dom"/>
</dbReference>
<protein>
    <submittedName>
        <fullName evidence="1">Casein kinase I isoform gamma-2-like protein</fullName>
    </submittedName>
</protein>
<name>A0A131ZWG1_SARSC</name>
<keyword evidence="1" id="KW-0418">Kinase</keyword>
<dbReference type="GO" id="GO:0005524">
    <property type="term" value="F:ATP binding"/>
    <property type="evidence" value="ECO:0007669"/>
    <property type="project" value="InterPro"/>
</dbReference>
<dbReference type="InterPro" id="IPR011009">
    <property type="entry name" value="Kinase-like_dom_sf"/>
</dbReference>
<dbReference type="EMBL" id="JXLN01004176">
    <property type="protein sequence ID" value="KPM03136.1"/>
    <property type="molecule type" value="Genomic_DNA"/>
</dbReference>
<dbReference type="VEuPathDB" id="VectorBase:SSCA002918"/>
<dbReference type="GO" id="GO:0004672">
    <property type="term" value="F:protein kinase activity"/>
    <property type="evidence" value="ECO:0007669"/>
    <property type="project" value="InterPro"/>
</dbReference>
<dbReference type="PROSITE" id="PS50011">
    <property type="entry name" value="PROTEIN_KINASE_DOM"/>
    <property type="match status" value="1"/>
</dbReference>
<dbReference type="AlphaFoldDB" id="A0A131ZWG1"/>
<gene>
    <name evidence="1" type="ORF">QR98_0015660</name>
</gene>
<accession>A0A131ZWG1</accession>
<dbReference type="InterPro" id="IPR050235">
    <property type="entry name" value="CK1_Ser-Thr_kinase"/>
</dbReference>
<organism evidence="1 2">
    <name type="scientific">Sarcoptes scabiei</name>
    <name type="common">Itch mite</name>
    <name type="synonym">Acarus scabiei</name>
    <dbReference type="NCBI Taxonomy" id="52283"/>
    <lineage>
        <taxon>Eukaryota</taxon>
        <taxon>Metazoa</taxon>
        <taxon>Ecdysozoa</taxon>
        <taxon>Arthropoda</taxon>
        <taxon>Chelicerata</taxon>
        <taxon>Arachnida</taxon>
        <taxon>Acari</taxon>
        <taxon>Acariformes</taxon>
        <taxon>Sarcoptiformes</taxon>
        <taxon>Astigmata</taxon>
        <taxon>Psoroptidia</taxon>
        <taxon>Sarcoptoidea</taxon>
        <taxon>Sarcoptidae</taxon>
        <taxon>Sarcoptinae</taxon>
        <taxon>Sarcoptes</taxon>
    </lineage>
</organism>
<evidence type="ECO:0000313" key="2">
    <source>
        <dbReference type="Proteomes" id="UP000616769"/>
    </source>
</evidence>
<evidence type="ECO:0000313" key="1">
    <source>
        <dbReference type="EMBL" id="KPM03136.1"/>
    </source>
</evidence>
<sequence>MSQKILLNQCRYPMPLGLLNGKYLVEKHFNSEIFRNLFVGTFHDNDRKQFIFIKFKHSDCLAEQKSQRWEYHIYKLLFRQETGSLRVPRPFYFGPLMCYEMIILELLGPNLNDLWIRCGRHFSIRTLSQLGYQLVYLMKYLHDNGIVYQNIRPEHFLYGPSGLDKWTWLYVVDLKHSKFWCPTQQNGQPLLNQHIQMKKNSNPLIKIGTPPRFMSINAHKGLEQTRRDDLESIGYMLIYLYRGGELPWIDLESLIDPYEKHSKMADYKMRYCSQICHNMLPEFEQFLIEVKALSFEDQPDYQSLAALFLNVQQQIGFIEMDDLYDWDCFHQPLHPRFKNIV</sequence>
<dbReference type="SUPFAM" id="SSF56112">
    <property type="entry name" value="Protein kinase-like (PK-like)"/>
    <property type="match status" value="1"/>
</dbReference>